<evidence type="ECO:0000313" key="3">
    <source>
        <dbReference type="EMBL" id="QHN76069.1"/>
    </source>
</evidence>
<proteinExistence type="predicted"/>
<feature type="compositionally biased region" description="Pro residues" evidence="1">
    <location>
        <begin position="58"/>
        <end position="78"/>
    </location>
</feature>
<feature type="transmembrane region" description="Helical" evidence="2">
    <location>
        <begin position="30"/>
        <end position="48"/>
    </location>
</feature>
<keyword evidence="2" id="KW-0812">Transmembrane</keyword>
<feature type="compositionally biased region" description="Basic residues" evidence="1">
    <location>
        <begin position="80"/>
        <end position="93"/>
    </location>
</feature>
<keyword evidence="2" id="KW-0472">Membrane</keyword>
<dbReference type="AlphaFoldDB" id="A0A6B9V441"/>
<protein>
    <submittedName>
        <fullName evidence="3">Uncharacterized protein</fullName>
    </submittedName>
</protein>
<sequence>MMDSEHYKKVLMNHYIPFKPASYNMINPKLYLPFILLFIFHLFSHVLTRKISEGLEPIPLPSPGSPPPAPPPSPPDWPPPRRHPGPPPRRRPGPRPPRPRPNYHTDLLGYHSNAFQGIKKNPMCTSHLVGYYPYYYYQPYYIPFLVPSTRSNHYPPALSMQDTIDKYEDDGHDYMK</sequence>
<evidence type="ECO:0000256" key="2">
    <source>
        <dbReference type="SAM" id="Phobius"/>
    </source>
</evidence>
<dbReference type="EMBL" id="CP031001">
    <property type="protein sequence ID" value="QHN76069.1"/>
    <property type="molecule type" value="Genomic_DNA"/>
</dbReference>
<feature type="region of interest" description="Disordered" evidence="1">
    <location>
        <begin position="58"/>
        <end position="106"/>
    </location>
</feature>
<evidence type="ECO:0000256" key="1">
    <source>
        <dbReference type="SAM" id="MobiDB-lite"/>
    </source>
</evidence>
<accession>A0A6B9V441</accession>
<dbReference type="Proteomes" id="UP000464620">
    <property type="component" value="Chromosome B09"/>
</dbReference>
<organism evidence="3 4">
    <name type="scientific">Arachis hypogaea</name>
    <name type="common">Peanut</name>
    <dbReference type="NCBI Taxonomy" id="3818"/>
    <lineage>
        <taxon>Eukaryota</taxon>
        <taxon>Viridiplantae</taxon>
        <taxon>Streptophyta</taxon>
        <taxon>Embryophyta</taxon>
        <taxon>Tracheophyta</taxon>
        <taxon>Spermatophyta</taxon>
        <taxon>Magnoliopsida</taxon>
        <taxon>eudicotyledons</taxon>
        <taxon>Gunneridae</taxon>
        <taxon>Pentapetalae</taxon>
        <taxon>rosids</taxon>
        <taxon>fabids</taxon>
        <taxon>Fabales</taxon>
        <taxon>Fabaceae</taxon>
        <taxon>Papilionoideae</taxon>
        <taxon>50 kb inversion clade</taxon>
        <taxon>dalbergioids sensu lato</taxon>
        <taxon>Dalbergieae</taxon>
        <taxon>Pterocarpus clade</taxon>
        <taxon>Arachis</taxon>
    </lineage>
</organism>
<name>A0A6B9V441_ARAHY</name>
<keyword evidence="2" id="KW-1133">Transmembrane helix</keyword>
<reference evidence="3 4" key="1">
    <citation type="submission" date="2020-01" db="EMBL/GenBank/DDBJ databases">
        <title>Genome sequence of Arachis hypogaea, cultivar Shitouqi.</title>
        <authorList>
            <person name="Zhuang W."/>
            <person name="Chen H."/>
            <person name="Varshney R."/>
            <person name="Wang D."/>
            <person name="Ming R."/>
        </authorList>
    </citation>
    <scope>NUCLEOTIDE SEQUENCE [LARGE SCALE GENOMIC DNA]</scope>
    <source>
        <tissue evidence="3">Young leaf</tissue>
    </source>
</reference>
<evidence type="ECO:0000313" key="4">
    <source>
        <dbReference type="Proteomes" id="UP000464620"/>
    </source>
</evidence>
<gene>
    <name evidence="3" type="ORF">DS421_19g640750</name>
</gene>